<accession>A0A0H3AB10</accession>
<evidence type="ECO:0000259" key="1">
    <source>
        <dbReference type="Pfam" id="PF02470"/>
    </source>
</evidence>
<dbReference type="InterPro" id="IPR052336">
    <property type="entry name" value="MlaD_Phospholipid_Transporter"/>
</dbReference>
<dbReference type="EMBL" id="CP000527">
    <property type="protein sequence ID" value="ABM28835.1"/>
    <property type="molecule type" value="Genomic_DNA"/>
</dbReference>
<proteinExistence type="predicted"/>
<dbReference type="InterPro" id="IPR030970">
    <property type="entry name" value="ABC_MlaD"/>
</dbReference>
<dbReference type="InterPro" id="IPR003399">
    <property type="entry name" value="Mce/MlaD"/>
</dbReference>
<dbReference type="GO" id="GO:0005543">
    <property type="term" value="F:phospholipid binding"/>
    <property type="evidence" value="ECO:0007669"/>
    <property type="project" value="TreeGrafter"/>
</dbReference>
<dbReference type="AlphaFoldDB" id="A0A0H3AB10"/>
<dbReference type="PANTHER" id="PTHR33371:SF4">
    <property type="entry name" value="INTERMEMBRANE PHOSPHOLIPID TRANSPORT SYSTEM BINDING PROTEIN MLAD"/>
    <property type="match status" value="1"/>
</dbReference>
<sequence length="148" mass="15606" precursor="true">MNKYSRETAAGVFVLLGLLCVAYLTVKLGRMELLADKGYTVMCKFSSVTGLRVGAEVEIAGVPVGRVASITLDREHPLAVVGLRINEGVKLTDDVIASVKTSGLIGDKYVKLSPGGSPDILGNGDEITETESSIDIESLISKYVFGGV</sequence>
<dbReference type="KEGG" id="dvl:Dvul_1818"/>
<dbReference type="Proteomes" id="UP000009173">
    <property type="component" value="Chromosome"/>
</dbReference>
<reference evidence="3" key="1">
    <citation type="journal article" date="2009" name="Environ. Microbiol.">
        <title>Contribution of mobile genetic elements to Desulfovibrio vulgaris genome plasticity.</title>
        <authorList>
            <person name="Walker C.B."/>
            <person name="Stolyar S."/>
            <person name="Chivian D."/>
            <person name="Pinel N."/>
            <person name="Gabster J.A."/>
            <person name="Dehal P.S."/>
            <person name="He Z."/>
            <person name="Yang Z.K."/>
            <person name="Yen H.C."/>
            <person name="Zhou J."/>
            <person name="Wall J.D."/>
            <person name="Hazen T.C."/>
            <person name="Arkin A.P."/>
            <person name="Stahl D.A."/>
        </authorList>
    </citation>
    <scope>NUCLEOTIDE SEQUENCE [LARGE SCALE GENOMIC DNA]</scope>
    <source>
        <strain evidence="3">DP4</strain>
    </source>
</reference>
<dbReference type="RefSeq" id="WP_010938540.1">
    <property type="nucleotide sequence ID" value="NC_008751.1"/>
</dbReference>
<dbReference type="PANTHER" id="PTHR33371">
    <property type="entry name" value="INTERMEMBRANE PHOSPHOLIPID TRANSPORT SYSTEM BINDING PROTEIN MLAD-RELATED"/>
    <property type="match status" value="1"/>
</dbReference>
<feature type="domain" description="Mce/MlaD" evidence="1">
    <location>
        <begin position="37"/>
        <end position="115"/>
    </location>
</feature>
<evidence type="ECO:0000313" key="2">
    <source>
        <dbReference type="EMBL" id="ABM28835.1"/>
    </source>
</evidence>
<dbReference type="HOGENOM" id="CLU_107027_1_1_7"/>
<organism evidence="2 3">
    <name type="scientific">Nitratidesulfovibrio vulgaris (strain DP4)</name>
    <name type="common">Desulfovibrio vulgaris</name>
    <dbReference type="NCBI Taxonomy" id="391774"/>
    <lineage>
        <taxon>Bacteria</taxon>
        <taxon>Pseudomonadati</taxon>
        <taxon>Thermodesulfobacteriota</taxon>
        <taxon>Desulfovibrionia</taxon>
        <taxon>Desulfovibrionales</taxon>
        <taxon>Desulfovibrionaceae</taxon>
        <taxon>Nitratidesulfovibrio</taxon>
    </lineage>
</organism>
<gene>
    <name evidence="2" type="ordered locus">Dvul_1818</name>
</gene>
<protein>
    <submittedName>
        <fullName evidence="2">Mammalian cell entry related domain protein</fullName>
    </submittedName>
</protein>
<evidence type="ECO:0000313" key="3">
    <source>
        <dbReference type="Proteomes" id="UP000009173"/>
    </source>
</evidence>
<dbReference type="GO" id="GO:0005548">
    <property type="term" value="F:phospholipid transporter activity"/>
    <property type="evidence" value="ECO:0007669"/>
    <property type="project" value="TreeGrafter"/>
</dbReference>
<dbReference type="NCBIfam" id="TIGR04430">
    <property type="entry name" value="OM_asym_MlaD"/>
    <property type="match status" value="1"/>
</dbReference>
<dbReference type="Pfam" id="PF02470">
    <property type="entry name" value="MlaD"/>
    <property type="match status" value="1"/>
</dbReference>
<dbReference type="SMR" id="A0A0H3AB10"/>
<name>A0A0H3AB10_NITV4</name>